<evidence type="ECO:0000313" key="10">
    <source>
        <dbReference type="Proteomes" id="UP000606720"/>
    </source>
</evidence>
<dbReference type="InterPro" id="IPR009057">
    <property type="entry name" value="Homeodomain-like_sf"/>
</dbReference>
<dbReference type="PRINTS" id="PR00032">
    <property type="entry name" value="HTHARAC"/>
</dbReference>
<dbReference type="InterPro" id="IPR020449">
    <property type="entry name" value="Tscrpt_reg_AraC-type_HTH"/>
</dbReference>
<keyword evidence="6" id="KW-0597">Phosphoprotein</keyword>
<dbReference type="PROSITE" id="PS50110">
    <property type="entry name" value="RESPONSE_REGULATORY"/>
    <property type="match status" value="1"/>
</dbReference>
<evidence type="ECO:0000256" key="3">
    <source>
        <dbReference type="ARBA" id="ARBA00023125"/>
    </source>
</evidence>
<dbReference type="SUPFAM" id="SSF52172">
    <property type="entry name" value="CheY-like"/>
    <property type="match status" value="1"/>
</dbReference>
<evidence type="ECO:0000259" key="8">
    <source>
        <dbReference type="PROSITE" id="PS50110"/>
    </source>
</evidence>
<protein>
    <recommendedName>
        <fullName evidence="1">Stage 0 sporulation protein A homolog</fullName>
    </recommendedName>
</protein>
<reference evidence="9" key="1">
    <citation type="submission" date="2020-08" db="EMBL/GenBank/DDBJ databases">
        <title>Genome public.</title>
        <authorList>
            <person name="Liu C."/>
            <person name="Sun Q."/>
        </authorList>
    </citation>
    <scope>NUCLEOTIDE SEQUENCE</scope>
    <source>
        <strain evidence="9">BX1005</strain>
    </source>
</reference>
<dbReference type="InterPro" id="IPR011006">
    <property type="entry name" value="CheY-like_superfamily"/>
</dbReference>
<dbReference type="GO" id="GO:0043565">
    <property type="term" value="F:sequence-specific DNA binding"/>
    <property type="evidence" value="ECO:0007669"/>
    <property type="project" value="InterPro"/>
</dbReference>
<dbReference type="SMART" id="SM00448">
    <property type="entry name" value="REC"/>
    <property type="match status" value="1"/>
</dbReference>
<keyword evidence="10" id="KW-1185">Reference proteome</keyword>
<dbReference type="EMBL" id="JACOPH010000001">
    <property type="protein sequence ID" value="MBC5713036.1"/>
    <property type="molecule type" value="Genomic_DNA"/>
</dbReference>
<name>A0A923LMS1_9FIRM</name>
<dbReference type="Pfam" id="PF00072">
    <property type="entry name" value="Response_reg"/>
    <property type="match status" value="1"/>
</dbReference>
<dbReference type="InterPro" id="IPR018060">
    <property type="entry name" value="HTH_AraC"/>
</dbReference>
<dbReference type="GO" id="GO:0003700">
    <property type="term" value="F:DNA-binding transcription factor activity"/>
    <property type="evidence" value="ECO:0007669"/>
    <property type="project" value="InterPro"/>
</dbReference>
<evidence type="ECO:0000256" key="2">
    <source>
        <dbReference type="ARBA" id="ARBA00023015"/>
    </source>
</evidence>
<comment type="function">
    <text evidence="5">May play the central regulatory role in sporulation. It may be an element of the effector pathway responsible for the activation of sporulation genes in response to nutritional stress. Spo0A may act in concert with spo0H (a sigma factor) to control the expression of some genes that are critical to the sporulation process.</text>
</comment>
<dbReference type="SUPFAM" id="SSF46689">
    <property type="entry name" value="Homeodomain-like"/>
    <property type="match status" value="2"/>
</dbReference>
<keyword evidence="3" id="KW-0238">DNA-binding</keyword>
<dbReference type="Gene3D" id="3.40.50.2300">
    <property type="match status" value="1"/>
</dbReference>
<feature type="modified residue" description="4-aspartylphosphate" evidence="6">
    <location>
        <position position="57"/>
    </location>
</feature>
<gene>
    <name evidence="9" type="ORF">H8S17_02225</name>
</gene>
<dbReference type="InterPro" id="IPR001789">
    <property type="entry name" value="Sig_transdc_resp-reg_receiver"/>
</dbReference>
<evidence type="ECO:0000256" key="5">
    <source>
        <dbReference type="ARBA" id="ARBA00024867"/>
    </source>
</evidence>
<dbReference type="Pfam" id="PF12833">
    <property type="entry name" value="HTH_18"/>
    <property type="match status" value="1"/>
</dbReference>
<dbReference type="PANTHER" id="PTHR43280:SF28">
    <property type="entry name" value="HTH-TYPE TRANSCRIPTIONAL ACTIVATOR RHAS"/>
    <property type="match status" value="1"/>
</dbReference>
<keyword evidence="4" id="KW-0804">Transcription</keyword>
<dbReference type="RefSeq" id="WP_186866043.1">
    <property type="nucleotide sequence ID" value="NZ_JACOPH010000001.1"/>
</dbReference>
<dbReference type="GO" id="GO:0000160">
    <property type="term" value="P:phosphorelay signal transduction system"/>
    <property type="evidence" value="ECO:0007669"/>
    <property type="project" value="InterPro"/>
</dbReference>
<dbReference type="CDD" id="cd17536">
    <property type="entry name" value="REC_YesN-like"/>
    <property type="match status" value="1"/>
</dbReference>
<evidence type="ECO:0000256" key="1">
    <source>
        <dbReference type="ARBA" id="ARBA00018672"/>
    </source>
</evidence>
<dbReference type="Gene3D" id="1.10.10.60">
    <property type="entry name" value="Homeodomain-like"/>
    <property type="match status" value="2"/>
</dbReference>
<accession>A0A923LMS1</accession>
<dbReference type="AlphaFoldDB" id="A0A923LMS1"/>
<dbReference type="Proteomes" id="UP000606720">
    <property type="component" value="Unassembled WGS sequence"/>
</dbReference>
<keyword evidence="2" id="KW-0805">Transcription regulation</keyword>
<evidence type="ECO:0000259" key="7">
    <source>
        <dbReference type="PROSITE" id="PS01124"/>
    </source>
</evidence>
<feature type="domain" description="Response regulatory" evidence="8">
    <location>
        <begin position="5"/>
        <end position="122"/>
    </location>
</feature>
<evidence type="ECO:0000256" key="6">
    <source>
        <dbReference type="PROSITE-ProRule" id="PRU00169"/>
    </source>
</evidence>
<evidence type="ECO:0000313" key="9">
    <source>
        <dbReference type="EMBL" id="MBC5713036.1"/>
    </source>
</evidence>
<evidence type="ECO:0000256" key="4">
    <source>
        <dbReference type="ARBA" id="ARBA00023163"/>
    </source>
</evidence>
<dbReference type="SMART" id="SM00342">
    <property type="entry name" value="HTH_ARAC"/>
    <property type="match status" value="1"/>
</dbReference>
<feature type="domain" description="HTH araC/xylS-type" evidence="7">
    <location>
        <begin position="433"/>
        <end position="531"/>
    </location>
</feature>
<comment type="caution">
    <text evidence="9">The sequence shown here is derived from an EMBL/GenBank/DDBJ whole genome shotgun (WGS) entry which is preliminary data.</text>
</comment>
<sequence length="537" mass="62119">MEKFKILIADDEYWTREKLRTMIDWESYGLTLLEPAQDGEEVLSRMETERPDILITDINMPFLTGVDLLRKIQEEYPDTIPFVISGYDDFEYVKESFLAGSINYLVKPVSRIDLVNAIVKALDIVAQRNREQREKENEREMLLRASSLIQDREFSQLLEQREMALTPDITMNSKVDFTGAKLLLIKFHDMSGIAETYGYDRNRLSLHLKEVIREYMHLEDVVIFNHIYRSNEFILMSEAESRLLLTKAKALSEELKQITTSPVSMVLNENTCSMDNIYQAYVQAVALLMTREYTKESVVLSTGTKENQMGNVKSRISESQMQELRTLLKSGNKDAIKKMLFEQVGMSHCDSGHWQYLEVKQTLRRIVSTWEECMAGKADKKQPVEYEGMVEAADKAVETLDTAYLCEVLEDMIELAADAATEGSSENTKEIVRQAAAYIDTYYYEPLTLSGLSERYHVENSYFSKVFRKEMGENLIHYLSRTRIEKAIGYMQQGSTNLAEIAFMVGYDDYTYFNKVFRKMMGVGPREYRQNMKEDGV</sequence>
<proteinExistence type="predicted"/>
<dbReference type="PROSITE" id="PS01124">
    <property type="entry name" value="HTH_ARAC_FAMILY_2"/>
    <property type="match status" value="1"/>
</dbReference>
<organism evidence="9 10">
    <name type="scientific">Roseburia zhanii</name>
    <dbReference type="NCBI Taxonomy" id="2763064"/>
    <lineage>
        <taxon>Bacteria</taxon>
        <taxon>Bacillati</taxon>
        <taxon>Bacillota</taxon>
        <taxon>Clostridia</taxon>
        <taxon>Lachnospirales</taxon>
        <taxon>Lachnospiraceae</taxon>
        <taxon>Roseburia</taxon>
    </lineage>
</organism>
<dbReference type="PANTHER" id="PTHR43280">
    <property type="entry name" value="ARAC-FAMILY TRANSCRIPTIONAL REGULATOR"/>
    <property type="match status" value="1"/>
</dbReference>